<comment type="caution">
    <text evidence="3">The sequence shown here is derived from an EMBL/GenBank/DDBJ whole genome shotgun (WGS) entry which is preliminary data.</text>
</comment>
<name>A0A367GK31_9SPHI</name>
<sequence length="393" mass="44097">MCPTKTTIAHIKHNNADGSPAHPELQQPKDSAVFPSRDRHIDALKGFLIVLVVLGHIPYASFFSDKTSWQYIWVDSAISGLHMNFFRMPLFLAVGVLFIPALSKRFVKKIAIALLIPYVIWILQPTIIYDPARDLINAIGRFKDLLKGNYQALVSILWFLPALFSCKVIFSFAKLANNKIATWSKSKKYALYGVLGALWCVYFALTRKIAVLHCLGKIPFGIDIALYLIPMFIAIIAVYRHRAYLLKLHVIIILLIAAGATQLIVYVEPIKTLTSFHERIDLAQYSVPYNFFGYVGMVVLSGAILMLAYKLKSGAVLKLLSYVGTYSFPIYILHFKILKDIFLRFDGAASSLSPSVAVLALFGTQLTAIVLPIIFSKILMYLSTDFRYAGFVK</sequence>
<dbReference type="InterPro" id="IPR052734">
    <property type="entry name" value="Nod_factor_acetyltransferase"/>
</dbReference>
<dbReference type="InterPro" id="IPR002656">
    <property type="entry name" value="Acyl_transf_3_dom"/>
</dbReference>
<keyword evidence="4" id="KW-1185">Reference proteome</keyword>
<keyword evidence="1" id="KW-1133">Transmembrane helix</keyword>
<feature type="transmembrane region" description="Helical" evidence="1">
    <location>
        <begin position="110"/>
        <end position="129"/>
    </location>
</feature>
<keyword evidence="1" id="KW-0812">Transmembrane</keyword>
<reference evidence="3 4" key="1">
    <citation type="submission" date="2018-05" db="EMBL/GenBank/DDBJ databases">
        <title>Mucilaginibacter hurinus sp. nov., isolated from briquette warehouse soil.</title>
        <authorList>
            <person name="Choi L."/>
        </authorList>
    </citation>
    <scope>NUCLEOTIDE SEQUENCE [LARGE SCALE GENOMIC DNA]</scope>
    <source>
        <strain evidence="3 4">ZR32</strain>
    </source>
</reference>
<feature type="transmembrane region" description="Helical" evidence="1">
    <location>
        <begin position="316"/>
        <end position="335"/>
    </location>
</feature>
<proteinExistence type="predicted"/>
<feature type="transmembrane region" description="Helical" evidence="1">
    <location>
        <begin position="287"/>
        <end position="309"/>
    </location>
</feature>
<evidence type="ECO:0000256" key="1">
    <source>
        <dbReference type="SAM" id="Phobius"/>
    </source>
</evidence>
<dbReference type="Pfam" id="PF01757">
    <property type="entry name" value="Acyl_transf_3"/>
    <property type="match status" value="1"/>
</dbReference>
<feature type="domain" description="Acyltransferase 3" evidence="2">
    <location>
        <begin position="41"/>
        <end position="370"/>
    </location>
</feature>
<dbReference type="RefSeq" id="WP_114006389.1">
    <property type="nucleotide sequence ID" value="NZ_QGDC01000010.1"/>
</dbReference>
<dbReference type="PANTHER" id="PTHR37312:SF1">
    <property type="entry name" value="MEMBRANE-BOUND ACYLTRANSFERASE YKRP-RELATED"/>
    <property type="match status" value="1"/>
</dbReference>
<gene>
    <name evidence="3" type="ORF">DJ568_16410</name>
</gene>
<dbReference type="PANTHER" id="PTHR37312">
    <property type="entry name" value="MEMBRANE-BOUND ACYLTRANSFERASE YKRP-RELATED"/>
    <property type="match status" value="1"/>
</dbReference>
<feature type="transmembrane region" description="Helical" evidence="1">
    <location>
        <begin position="355"/>
        <end position="375"/>
    </location>
</feature>
<dbReference type="OrthoDB" id="9809782at2"/>
<dbReference type="EMBL" id="QGDC01000010">
    <property type="protein sequence ID" value="RCH53819.1"/>
    <property type="molecule type" value="Genomic_DNA"/>
</dbReference>
<dbReference type="AlphaFoldDB" id="A0A367GK31"/>
<protein>
    <recommendedName>
        <fullName evidence="2">Acyltransferase 3 domain-containing protein</fullName>
    </recommendedName>
</protein>
<organism evidence="3 4">
    <name type="scientific">Mucilaginibacter hurinus</name>
    <dbReference type="NCBI Taxonomy" id="2201324"/>
    <lineage>
        <taxon>Bacteria</taxon>
        <taxon>Pseudomonadati</taxon>
        <taxon>Bacteroidota</taxon>
        <taxon>Sphingobacteriia</taxon>
        <taxon>Sphingobacteriales</taxon>
        <taxon>Sphingobacteriaceae</taxon>
        <taxon>Mucilaginibacter</taxon>
    </lineage>
</organism>
<accession>A0A367GK31</accession>
<feature type="transmembrane region" description="Helical" evidence="1">
    <location>
        <begin position="246"/>
        <end position="267"/>
    </location>
</feature>
<evidence type="ECO:0000313" key="4">
    <source>
        <dbReference type="Proteomes" id="UP000253209"/>
    </source>
</evidence>
<dbReference type="GO" id="GO:0016747">
    <property type="term" value="F:acyltransferase activity, transferring groups other than amino-acyl groups"/>
    <property type="evidence" value="ECO:0007669"/>
    <property type="project" value="InterPro"/>
</dbReference>
<feature type="transmembrane region" description="Helical" evidence="1">
    <location>
        <begin position="84"/>
        <end position="103"/>
    </location>
</feature>
<feature type="transmembrane region" description="Helical" evidence="1">
    <location>
        <begin position="218"/>
        <end position="239"/>
    </location>
</feature>
<feature type="transmembrane region" description="Helical" evidence="1">
    <location>
        <begin position="46"/>
        <end position="64"/>
    </location>
</feature>
<keyword evidence="1" id="KW-0472">Membrane</keyword>
<evidence type="ECO:0000259" key="2">
    <source>
        <dbReference type="Pfam" id="PF01757"/>
    </source>
</evidence>
<evidence type="ECO:0000313" key="3">
    <source>
        <dbReference type="EMBL" id="RCH53819.1"/>
    </source>
</evidence>
<feature type="transmembrane region" description="Helical" evidence="1">
    <location>
        <begin position="149"/>
        <end position="169"/>
    </location>
</feature>
<feature type="transmembrane region" description="Helical" evidence="1">
    <location>
        <begin position="189"/>
        <end position="206"/>
    </location>
</feature>
<dbReference type="Proteomes" id="UP000253209">
    <property type="component" value="Unassembled WGS sequence"/>
</dbReference>